<dbReference type="Pfam" id="PF13895">
    <property type="entry name" value="Ig_2"/>
    <property type="match status" value="1"/>
</dbReference>
<dbReference type="PANTHER" id="PTHR23279:SF3">
    <property type="entry name" value="DEFECTIVE PROBOSCIS EXTENSION RESPONSE 18"/>
    <property type="match status" value="1"/>
</dbReference>
<dbReference type="SMART" id="SM00409">
    <property type="entry name" value="IG"/>
    <property type="match status" value="2"/>
</dbReference>
<evidence type="ECO:0000259" key="2">
    <source>
        <dbReference type="PROSITE" id="PS50835"/>
    </source>
</evidence>
<protein>
    <recommendedName>
        <fullName evidence="2">Ig-like domain-containing protein</fullName>
    </recommendedName>
</protein>
<feature type="domain" description="Ig-like" evidence="2">
    <location>
        <begin position="68"/>
        <end position="170"/>
    </location>
</feature>
<feature type="signal peptide" evidence="1">
    <location>
        <begin position="1"/>
        <end position="23"/>
    </location>
</feature>
<dbReference type="GO" id="GO:0050808">
    <property type="term" value="P:synapse organization"/>
    <property type="evidence" value="ECO:0007669"/>
    <property type="project" value="TreeGrafter"/>
</dbReference>
<dbReference type="SMART" id="SM00406">
    <property type="entry name" value="IGv"/>
    <property type="match status" value="2"/>
</dbReference>
<dbReference type="InterPro" id="IPR007110">
    <property type="entry name" value="Ig-like_dom"/>
</dbReference>
<proteinExistence type="predicted"/>
<dbReference type="CDD" id="cd00096">
    <property type="entry name" value="Ig"/>
    <property type="match status" value="1"/>
</dbReference>
<dbReference type="InterPro" id="IPR003599">
    <property type="entry name" value="Ig_sub"/>
</dbReference>
<dbReference type="SUPFAM" id="SSF48726">
    <property type="entry name" value="Immunoglobulin"/>
    <property type="match status" value="2"/>
</dbReference>
<dbReference type="EMBL" id="JAWZYT010000282">
    <property type="protein sequence ID" value="KAK4325395.1"/>
    <property type="molecule type" value="Genomic_DNA"/>
</dbReference>
<dbReference type="Pfam" id="PF07686">
    <property type="entry name" value="V-set"/>
    <property type="match status" value="1"/>
</dbReference>
<feature type="domain" description="Ig-like" evidence="2">
    <location>
        <begin position="174"/>
        <end position="273"/>
    </location>
</feature>
<dbReference type="InterPro" id="IPR037448">
    <property type="entry name" value="Zig-8"/>
</dbReference>
<gene>
    <name evidence="3" type="ORF">Pmani_004030</name>
</gene>
<dbReference type="Gene3D" id="2.60.40.10">
    <property type="entry name" value="Immunoglobulins"/>
    <property type="match status" value="2"/>
</dbReference>
<dbReference type="InterPro" id="IPR036179">
    <property type="entry name" value="Ig-like_dom_sf"/>
</dbReference>
<keyword evidence="4" id="KW-1185">Reference proteome</keyword>
<evidence type="ECO:0000313" key="4">
    <source>
        <dbReference type="Proteomes" id="UP001292094"/>
    </source>
</evidence>
<evidence type="ECO:0000256" key="1">
    <source>
        <dbReference type="SAM" id="SignalP"/>
    </source>
</evidence>
<name>A0AAE1QEH6_9EUCA</name>
<feature type="chain" id="PRO_5042215989" description="Ig-like domain-containing protein" evidence="1">
    <location>
        <begin position="24"/>
        <end position="334"/>
    </location>
</feature>
<evidence type="ECO:0000313" key="3">
    <source>
        <dbReference type="EMBL" id="KAK4325395.1"/>
    </source>
</evidence>
<dbReference type="InterPro" id="IPR013783">
    <property type="entry name" value="Ig-like_fold"/>
</dbReference>
<sequence>MTQRWMLRRVLLLLVSAAGTASGKLGSGSVTLRLLAAPQKTVGFVSVSESHYDHTHHTHHHHEETPEPHLAVANHTTKVFLGAAATLDCTVHDLTNESVSWMRQDDDTLTLLTWDNHTYVADDRYQLVAEDGEGWRRWRLVISEVEGRDAGHYRCQVATTPPLVLDAALTVIEPRARVVEERGGSVVEEKHYNSGSMIELQCIIDRVPFPPRQVTWRRGTTILAFNTSRGGISVKTDASGGTVATRLYVTNSSPKDSGIYSCWYHNYTSASITVHVIAGENSAGLHHDALPDTSSSAASPLIQSPLSASYLWLLPCLTTCLNTFITTCLAPTVS</sequence>
<keyword evidence="1" id="KW-0732">Signal</keyword>
<dbReference type="Proteomes" id="UP001292094">
    <property type="component" value="Unassembled WGS sequence"/>
</dbReference>
<dbReference type="PROSITE" id="PS50835">
    <property type="entry name" value="IG_LIKE"/>
    <property type="match status" value="2"/>
</dbReference>
<dbReference type="GO" id="GO:0032589">
    <property type="term" value="C:neuron projection membrane"/>
    <property type="evidence" value="ECO:0007669"/>
    <property type="project" value="TreeGrafter"/>
</dbReference>
<dbReference type="AlphaFoldDB" id="A0AAE1QEH6"/>
<accession>A0AAE1QEH6</accession>
<dbReference type="SMART" id="SM00408">
    <property type="entry name" value="IGc2"/>
    <property type="match status" value="2"/>
</dbReference>
<dbReference type="InterPro" id="IPR003598">
    <property type="entry name" value="Ig_sub2"/>
</dbReference>
<dbReference type="InterPro" id="IPR013106">
    <property type="entry name" value="Ig_V-set"/>
</dbReference>
<organism evidence="3 4">
    <name type="scientific">Petrolisthes manimaculis</name>
    <dbReference type="NCBI Taxonomy" id="1843537"/>
    <lineage>
        <taxon>Eukaryota</taxon>
        <taxon>Metazoa</taxon>
        <taxon>Ecdysozoa</taxon>
        <taxon>Arthropoda</taxon>
        <taxon>Crustacea</taxon>
        <taxon>Multicrustacea</taxon>
        <taxon>Malacostraca</taxon>
        <taxon>Eumalacostraca</taxon>
        <taxon>Eucarida</taxon>
        <taxon>Decapoda</taxon>
        <taxon>Pleocyemata</taxon>
        <taxon>Anomura</taxon>
        <taxon>Galatheoidea</taxon>
        <taxon>Porcellanidae</taxon>
        <taxon>Petrolisthes</taxon>
    </lineage>
</organism>
<reference evidence="3" key="1">
    <citation type="submission" date="2023-11" db="EMBL/GenBank/DDBJ databases">
        <title>Genome assemblies of two species of porcelain crab, Petrolisthes cinctipes and Petrolisthes manimaculis (Anomura: Porcellanidae).</title>
        <authorList>
            <person name="Angst P."/>
        </authorList>
    </citation>
    <scope>NUCLEOTIDE SEQUENCE</scope>
    <source>
        <strain evidence="3">PB745_02</strain>
        <tissue evidence="3">Gill</tissue>
    </source>
</reference>
<dbReference type="PANTHER" id="PTHR23279">
    <property type="entry name" value="DEFECTIVE PROBOSCIS EXTENSION RESPONSE DPR -RELATED"/>
    <property type="match status" value="1"/>
</dbReference>
<comment type="caution">
    <text evidence="3">The sequence shown here is derived from an EMBL/GenBank/DDBJ whole genome shotgun (WGS) entry which is preliminary data.</text>
</comment>